<evidence type="ECO:0000256" key="1">
    <source>
        <dbReference type="SAM" id="Phobius"/>
    </source>
</evidence>
<organism evidence="3">
    <name type="scientific">Desulfobacca acetoxidans</name>
    <dbReference type="NCBI Taxonomy" id="60893"/>
    <lineage>
        <taxon>Bacteria</taxon>
        <taxon>Pseudomonadati</taxon>
        <taxon>Thermodesulfobacteriota</taxon>
        <taxon>Desulfobaccia</taxon>
        <taxon>Desulfobaccales</taxon>
        <taxon>Desulfobaccaceae</taxon>
        <taxon>Desulfobacca</taxon>
    </lineage>
</organism>
<keyword evidence="1" id="KW-1133">Transmembrane helix</keyword>
<feature type="transmembrane region" description="Helical" evidence="1">
    <location>
        <begin position="20"/>
        <end position="44"/>
    </location>
</feature>
<protein>
    <recommendedName>
        <fullName evidence="2">TadE-like domain-containing protein</fullName>
    </recommendedName>
</protein>
<proteinExistence type="predicted"/>
<name>A0A7C3SHQ3_9BACT</name>
<sequence>MSQRYASRRLLQEDRGASAVEFALVLTVLLVIVLGVIQFGLIWYTKYALACASREGARYGTLYKTNASGDRIPPSNLTPTIESVVRDYLAKLCPSLSQDKVQVNVSGTGYTTGTAGAELIVTLTAQNPWNLLGPFIPSLNNLTLSAQTTMKCE</sequence>
<feature type="domain" description="TadE-like" evidence="2">
    <location>
        <begin position="16"/>
        <end position="58"/>
    </location>
</feature>
<gene>
    <name evidence="3" type="ORF">ENV62_00465</name>
</gene>
<dbReference type="AlphaFoldDB" id="A0A7C3SHQ3"/>
<evidence type="ECO:0000259" key="2">
    <source>
        <dbReference type="Pfam" id="PF07811"/>
    </source>
</evidence>
<evidence type="ECO:0000313" key="3">
    <source>
        <dbReference type="EMBL" id="HGB13706.1"/>
    </source>
</evidence>
<keyword evidence="1" id="KW-0812">Transmembrane</keyword>
<reference evidence="3" key="1">
    <citation type="journal article" date="2020" name="mSystems">
        <title>Genome- and Community-Level Interaction Insights into Carbon Utilization and Element Cycling Functions of Hydrothermarchaeota in Hydrothermal Sediment.</title>
        <authorList>
            <person name="Zhou Z."/>
            <person name="Liu Y."/>
            <person name="Xu W."/>
            <person name="Pan J."/>
            <person name="Luo Z.H."/>
            <person name="Li M."/>
        </authorList>
    </citation>
    <scope>NUCLEOTIDE SEQUENCE [LARGE SCALE GENOMIC DNA]</scope>
    <source>
        <strain evidence="3">SpSt-776</strain>
    </source>
</reference>
<dbReference type="EMBL" id="DTHB01000007">
    <property type="protein sequence ID" value="HGB13706.1"/>
    <property type="molecule type" value="Genomic_DNA"/>
</dbReference>
<keyword evidence="1" id="KW-0472">Membrane</keyword>
<dbReference type="Pfam" id="PF07811">
    <property type="entry name" value="TadE"/>
    <property type="match status" value="1"/>
</dbReference>
<dbReference type="InterPro" id="IPR012495">
    <property type="entry name" value="TadE-like_dom"/>
</dbReference>
<comment type="caution">
    <text evidence="3">The sequence shown here is derived from an EMBL/GenBank/DDBJ whole genome shotgun (WGS) entry which is preliminary data.</text>
</comment>
<accession>A0A7C3SHQ3</accession>